<dbReference type="GO" id="GO:0005739">
    <property type="term" value="C:mitochondrion"/>
    <property type="evidence" value="ECO:0007669"/>
    <property type="project" value="TreeGrafter"/>
</dbReference>
<dbReference type="InterPro" id="IPR001509">
    <property type="entry name" value="Epimerase_deHydtase"/>
</dbReference>
<keyword evidence="1" id="KW-0732">Signal</keyword>
<dbReference type="AlphaFoldDB" id="A0AAD2FLU7"/>
<evidence type="ECO:0000259" key="2">
    <source>
        <dbReference type="Pfam" id="PF01370"/>
    </source>
</evidence>
<dbReference type="PANTHER" id="PTHR12126">
    <property type="entry name" value="NADH-UBIQUINONE OXIDOREDUCTASE 39 KDA SUBUNIT-RELATED"/>
    <property type="match status" value="1"/>
</dbReference>
<feature type="chain" id="PRO_5041948971" description="NAD-dependent epimerase/dehydratase domain-containing protein" evidence="1">
    <location>
        <begin position="21"/>
        <end position="336"/>
    </location>
</feature>
<accession>A0AAD2FLU7</accession>
<dbReference type="InterPro" id="IPR036291">
    <property type="entry name" value="NAD(P)-bd_dom_sf"/>
</dbReference>
<dbReference type="InterPro" id="IPR051207">
    <property type="entry name" value="ComplexI_NDUFA9_subunit"/>
</dbReference>
<feature type="signal peptide" evidence="1">
    <location>
        <begin position="1"/>
        <end position="20"/>
    </location>
</feature>
<dbReference type="Pfam" id="PF01370">
    <property type="entry name" value="Epimerase"/>
    <property type="match status" value="1"/>
</dbReference>
<dbReference type="PANTHER" id="PTHR12126:SF16">
    <property type="entry name" value="MIOREX COMPLEX COMPONENT 2"/>
    <property type="match status" value="1"/>
</dbReference>
<protein>
    <recommendedName>
        <fullName evidence="2">NAD-dependent epimerase/dehydratase domain-containing protein</fullName>
    </recommendedName>
</protein>
<evidence type="ECO:0000313" key="4">
    <source>
        <dbReference type="Proteomes" id="UP001295423"/>
    </source>
</evidence>
<feature type="domain" description="NAD-dependent epimerase/dehydratase" evidence="2">
    <location>
        <begin position="47"/>
        <end position="215"/>
    </location>
</feature>
<reference evidence="3" key="1">
    <citation type="submission" date="2023-08" db="EMBL/GenBank/DDBJ databases">
        <authorList>
            <person name="Audoor S."/>
            <person name="Bilcke G."/>
        </authorList>
    </citation>
    <scope>NUCLEOTIDE SEQUENCE</scope>
</reference>
<dbReference type="Proteomes" id="UP001295423">
    <property type="component" value="Unassembled WGS sequence"/>
</dbReference>
<dbReference type="EMBL" id="CAKOGP040001112">
    <property type="protein sequence ID" value="CAJ1943002.1"/>
    <property type="molecule type" value="Genomic_DNA"/>
</dbReference>
<organism evidence="3 4">
    <name type="scientific">Cylindrotheca closterium</name>
    <dbReference type="NCBI Taxonomy" id="2856"/>
    <lineage>
        <taxon>Eukaryota</taxon>
        <taxon>Sar</taxon>
        <taxon>Stramenopiles</taxon>
        <taxon>Ochrophyta</taxon>
        <taxon>Bacillariophyta</taxon>
        <taxon>Bacillariophyceae</taxon>
        <taxon>Bacillariophycidae</taxon>
        <taxon>Bacillariales</taxon>
        <taxon>Bacillariaceae</taxon>
        <taxon>Cylindrotheca</taxon>
    </lineage>
</organism>
<evidence type="ECO:0000256" key="1">
    <source>
        <dbReference type="SAM" id="SignalP"/>
    </source>
</evidence>
<evidence type="ECO:0000313" key="3">
    <source>
        <dbReference type="EMBL" id="CAJ1943002.1"/>
    </source>
</evidence>
<dbReference type="Gene3D" id="3.40.50.720">
    <property type="entry name" value="NAD(P)-binding Rossmann-like Domain"/>
    <property type="match status" value="1"/>
</dbReference>
<sequence length="336" mass="34898">MMGIYSLVSSLAVFLTPTLAFQVLTTSQRGLHGLAMTSDASSAGLDVTVVGGSGFVGSKVCQSLIEKGAKVTSVSKSGKIPSFAWCDDSWTSKVNWVATDLETADESSIATAIGSPQCIVSCLGVIGNEPEALKKGNGETNCAAFGSAKKGGKLERAVYVSVSAEVAACQENWLPEFFGGYFEGKKMAEQCALDTVDGDSSKVCFVKPTFIYGGDAFGLLPPRVNKEYGSFIEELLSLGVIKFFADITPGLIKVALRPPSSVDAVADACVSAAIAGSALGKDLDGAAAINEITNQPAATGLTDAIEFAGEKLGQAYGWAKEEVPKAVAKLEEMSKK</sequence>
<comment type="caution">
    <text evidence="3">The sequence shown here is derived from an EMBL/GenBank/DDBJ whole genome shotgun (WGS) entry which is preliminary data.</text>
</comment>
<name>A0AAD2FLU7_9STRA</name>
<proteinExistence type="predicted"/>
<gene>
    <name evidence="3" type="ORF">CYCCA115_LOCUS8228</name>
</gene>
<dbReference type="GO" id="GO:0044877">
    <property type="term" value="F:protein-containing complex binding"/>
    <property type="evidence" value="ECO:0007669"/>
    <property type="project" value="TreeGrafter"/>
</dbReference>
<keyword evidence="4" id="KW-1185">Reference proteome</keyword>
<dbReference type="SUPFAM" id="SSF51735">
    <property type="entry name" value="NAD(P)-binding Rossmann-fold domains"/>
    <property type="match status" value="1"/>
</dbReference>